<name>A0A224Y7H2_9ACAR</name>
<sequence length="93" mass="10275">MFIREHVLHIRIRNLRGASAWMAGSVSSVLASFFQTCALLRHSVFTGAPRVVLGCLDAFQRASEGTTLRASVNTTEKLGNSAFYLQMMRKIAT</sequence>
<reference evidence="1" key="1">
    <citation type="journal article" date="2017" name="Parasit. Vectors">
        <title>Sialotranscriptomics of Rhipicephalus zambeziensis reveals intricate expression profiles of secretory proteins and suggests tight temporal transcriptional regulation during blood-feeding.</title>
        <authorList>
            <person name="de Castro M.H."/>
            <person name="de Klerk D."/>
            <person name="Pienaar R."/>
            <person name="Rees D.J.G."/>
            <person name="Mans B.J."/>
        </authorList>
    </citation>
    <scope>NUCLEOTIDE SEQUENCE</scope>
    <source>
        <tissue evidence="1">Salivary glands</tissue>
    </source>
</reference>
<protein>
    <submittedName>
        <fullName evidence="1">Uncharacterized protein</fullName>
    </submittedName>
</protein>
<dbReference type="AlphaFoldDB" id="A0A224Y7H2"/>
<dbReference type="EMBL" id="GFPF01001499">
    <property type="protein sequence ID" value="MAA12645.1"/>
    <property type="molecule type" value="Transcribed_RNA"/>
</dbReference>
<accession>A0A224Y7H2</accession>
<evidence type="ECO:0000313" key="1">
    <source>
        <dbReference type="EMBL" id="MAA12645.1"/>
    </source>
</evidence>
<organism evidence="1">
    <name type="scientific">Rhipicephalus zambeziensis</name>
    <dbReference type="NCBI Taxonomy" id="60191"/>
    <lineage>
        <taxon>Eukaryota</taxon>
        <taxon>Metazoa</taxon>
        <taxon>Ecdysozoa</taxon>
        <taxon>Arthropoda</taxon>
        <taxon>Chelicerata</taxon>
        <taxon>Arachnida</taxon>
        <taxon>Acari</taxon>
        <taxon>Parasitiformes</taxon>
        <taxon>Ixodida</taxon>
        <taxon>Ixodoidea</taxon>
        <taxon>Ixodidae</taxon>
        <taxon>Rhipicephalinae</taxon>
        <taxon>Rhipicephalus</taxon>
        <taxon>Rhipicephalus</taxon>
    </lineage>
</organism>
<proteinExistence type="predicted"/>